<organism evidence="2 3">
    <name type="scientific">Sphingomonas telluris</name>
    <dbReference type="NCBI Taxonomy" id="2907998"/>
    <lineage>
        <taxon>Bacteria</taxon>
        <taxon>Pseudomonadati</taxon>
        <taxon>Pseudomonadota</taxon>
        <taxon>Alphaproteobacteria</taxon>
        <taxon>Sphingomonadales</taxon>
        <taxon>Sphingomonadaceae</taxon>
        <taxon>Sphingomonas</taxon>
    </lineage>
</organism>
<dbReference type="PROSITE" id="PS51257">
    <property type="entry name" value="PROKAR_LIPOPROTEIN"/>
    <property type="match status" value="1"/>
</dbReference>
<reference evidence="2 3" key="1">
    <citation type="submission" date="2022-03" db="EMBL/GenBank/DDBJ databases">
        <authorList>
            <person name="Jo J.-H."/>
            <person name="Im W.-T."/>
        </authorList>
    </citation>
    <scope>NUCLEOTIDE SEQUENCE [LARGE SCALE GENOMIC DNA]</scope>
    <source>
        <strain evidence="2 3">SM33</strain>
    </source>
</reference>
<evidence type="ECO:0008006" key="4">
    <source>
        <dbReference type="Google" id="ProtNLM"/>
    </source>
</evidence>
<evidence type="ECO:0000313" key="3">
    <source>
        <dbReference type="Proteomes" id="UP001203058"/>
    </source>
</evidence>
<gene>
    <name evidence="2" type="ORF">LZ016_07960</name>
</gene>
<comment type="caution">
    <text evidence="2">The sequence shown here is derived from an EMBL/GenBank/DDBJ whole genome shotgun (WGS) entry which is preliminary data.</text>
</comment>
<protein>
    <recommendedName>
        <fullName evidence="4">DUF4398 domain-containing protein</fullName>
    </recommendedName>
</protein>
<evidence type="ECO:0000256" key="1">
    <source>
        <dbReference type="SAM" id="SignalP"/>
    </source>
</evidence>
<keyword evidence="1" id="KW-0732">Signal</keyword>
<name>A0ABS9VM45_9SPHN</name>
<dbReference type="EMBL" id="JAKZHW010000001">
    <property type="protein sequence ID" value="MCH8616031.1"/>
    <property type="molecule type" value="Genomic_DNA"/>
</dbReference>
<keyword evidence="3" id="KW-1185">Reference proteome</keyword>
<accession>A0ABS9VM45</accession>
<feature type="chain" id="PRO_5045366020" description="DUF4398 domain-containing protein" evidence="1">
    <location>
        <begin position="23"/>
        <end position="168"/>
    </location>
</feature>
<proteinExistence type="predicted"/>
<sequence length="168" mass="17061">MRTRVSTAFLGLALLSACSTQGGPYPSLAPRAAENIDPRVPVVSPIRSGPVSAGLAAHLAALVDQAQSGDAAFRDAAANAERLAASAGAPSSESWVVAQQALSAAQAARGPTTRAMGDIDGLGSTALATKGGISQADMDAIQKAAAIVSEIDQREAERLDVLEKRLRS</sequence>
<dbReference type="Proteomes" id="UP001203058">
    <property type="component" value="Unassembled WGS sequence"/>
</dbReference>
<evidence type="ECO:0000313" key="2">
    <source>
        <dbReference type="EMBL" id="MCH8616031.1"/>
    </source>
</evidence>
<feature type="signal peptide" evidence="1">
    <location>
        <begin position="1"/>
        <end position="22"/>
    </location>
</feature>
<dbReference type="RefSeq" id="WP_241446857.1">
    <property type="nucleotide sequence ID" value="NZ_JAKZHW010000001.1"/>
</dbReference>